<feature type="transmembrane region" description="Helical" evidence="10">
    <location>
        <begin position="745"/>
        <end position="766"/>
    </location>
</feature>
<dbReference type="PROSITE" id="PS00211">
    <property type="entry name" value="ABC_TRANSPORTER_1"/>
    <property type="match status" value="1"/>
</dbReference>
<evidence type="ECO:0000256" key="3">
    <source>
        <dbReference type="ARBA" id="ARBA00022448"/>
    </source>
</evidence>
<evidence type="ECO:0000256" key="8">
    <source>
        <dbReference type="ARBA" id="ARBA00023136"/>
    </source>
</evidence>
<dbReference type="GO" id="GO:0140359">
    <property type="term" value="F:ABC-type transporter activity"/>
    <property type="evidence" value="ECO:0007669"/>
    <property type="project" value="InterPro"/>
</dbReference>
<dbReference type="InterPro" id="IPR029481">
    <property type="entry name" value="ABC_trans_N"/>
</dbReference>
<dbReference type="GO" id="GO:0005524">
    <property type="term" value="F:ATP binding"/>
    <property type="evidence" value="ECO:0007669"/>
    <property type="project" value="UniProtKB-KW"/>
</dbReference>
<dbReference type="Pfam" id="PF19055">
    <property type="entry name" value="ABC2_membrane_7"/>
    <property type="match status" value="1"/>
</dbReference>
<dbReference type="InterPro" id="IPR034001">
    <property type="entry name" value="ABCG_PDR_1"/>
</dbReference>
<keyword evidence="6" id="KW-0067">ATP-binding</keyword>
<evidence type="ECO:0000256" key="7">
    <source>
        <dbReference type="ARBA" id="ARBA00022989"/>
    </source>
</evidence>
<dbReference type="SUPFAM" id="SSF52540">
    <property type="entry name" value="P-loop containing nucleoside triphosphate hydrolases"/>
    <property type="match status" value="2"/>
</dbReference>
<dbReference type="EMBL" id="KN847342">
    <property type="protein sequence ID" value="KIW37773.1"/>
    <property type="molecule type" value="Genomic_DNA"/>
</dbReference>
<feature type="transmembrane region" description="Helical" evidence="10">
    <location>
        <begin position="1441"/>
        <end position="1459"/>
    </location>
</feature>
<dbReference type="GO" id="GO:0016020">
    <property type="term" value="C:membrane"/>
    <property type="evidence" value="ECO:0007669"/>
    <property type="project" value="UniProtKB-SubCell"/>
</dbReference>
<dbReference type="InterPro" id="IPR043926">
    <property type="entry name" value="ABCG_dom"/>
</dbReference>
<dbReference type="InterPro" id="IPR034003">
    <property type="entry name" value="ABCG_PDR_2"/>
</dbReference>
<feature type="compositionally biased region" description="Basic and acidic residues" evidence="9">
    <location>
        <begin position="1482"/>
        <end position="1503"/>
    </location>
</feature>
<keyword evidence="13" id="KW-1185">Reference proteome</keyword>
<evidence type="ECO:0000256" key="2">
    <source>
        <dbReference type="ARBA" id="ARBA00006012"/>
    </source>
</evidence>
<evidence type="ECO:0000259" key="11">
    <source>
        <dbReference type="PROSITE" id="PS50893"/>
    </source>
</evidence>
<feature type="transmembrane region" description="Helical" evidence="10">
    <location>
        <begin position="1316"/>
        <end position="1334"/>
    </location>
</feature>
<dbReference type="CDD" id="cd03233">
    <property type="entry name" value="ABCG_PDR_domain1"/>
    <property type="match status" value="1"/>
</dbReference>
<dbReference type="Pfam" id="PF06422">
    <property type="entry name" value="PDR_CDR"/>
    <property type="match status" value="1"/>
</dbReference>
<evidence type="ECO:0000256" key="1">
    <source>
        <dbReference type="ARBA" id="ARBA00004141"/>
    </source>
</evidence>
<dbReference type="FunFam" id="3.40.50.300:FF:000054">
    <property type="entry name" value="ABC multidrug transporter atrF"/>
    <property type="match status" value="1"/>
</dbReference>
<feature type="transmembrane region" description="Helical" evidence="10">
    <location>
        <begin position="1205"/>
        <end position="1224"/>
    </location>
</feature>
<dbReference type="SMART" id="SM00382">
    <property type="entry name" value="AAA"/>
    <property type="match status" value="2"/>
</dbReference>
<keyword evidence="3" id="KW-0813">Transport</keyword>
<feature type="transmembrane region" description="Helical" evidence="10">
    <location>
        <begin position="577"/>
        <end position="603"/>
    </location>
</feature>
<feature type="domain" description="ABC transporter" evidence="11">
    <location>
        <begin position="830"/>
        <end position="1072"/>
    </location>
</feature>
<dbReference type="InterPro" id="IPR003439">
    <property type="entry name" value="ABC_transporter-like_ATP-bd"/>
</dbReference>
<gene>
    <name evidence="12" type="ORF">PV06_09764</name>
</gene>
<keyword evidence="4 10" id="KW-0812">Transmembrane</keyword>
<dbReference type="OrthoDB" id="245989at2759"/>
<evidence type="ECO:0000256" key="6">
    <source>
        <dbReference type="ARBA" id="ARBA00022840"/>
    </source>
</evidence>
<dbReference type="Pfam" id="PF14510">
    <property type="entry name" value="ABC_trans_N"/>
    <property type="match status" value="1"/>
</dbReference>
<dbReference type="InterPro" id="IPR027417">
    <property type="entry name" value="P-loop_NTPase"/>
</dbReference>
<comment type="similarity">
    <text evidence="2">Belongs to the ABC transporter superfamily. ABCG family. PDR (TC 3.A.1.205) subfamily.</text>
</comment>
<proteinExistence type="inferred from homology"/>
<feature type="region of interest" description="Disordered" evidence="9">
    <location>
        <begin position="797"/>
        <end position="819"/>
    </location>
</feature>
<dbReference type="PROSITE" id="PS50893">
    <property type="entry name" value="ABC_TRANSPORTER_2"/>
    <property type="match status" value="2"/>
</dbReference>
<comment type="subcellular location">
    <subcellularLocation>
        <location evidence="1">Membrane</location>
        <topology evidence="1">Multi-pass membrane protein</topology>
    </subcellularLocation>
</comment>
<feature type="transmembrane region" description="Helical" evidence="10">
    <location>
        <begin position="1174"/>
        <end position="1193"/>
    </location>
</feature>
<feature type="domain" description="ABC transporter" evidence="11">
    <location>
        <begin position="140"/>
        <end position="391"/>
    </location>
</feature>
<sequence length="1544" mass="173108">MQSNDGVHAGSEPDNISDSKLDDSLGDSNVDDEMHTDFDLRSIRSMSSSGDYEAIVAADRAELTRVASEAKRGEVHDPTLDPFDPAFDVYRWARMILRAAEGARVKFRRASITFKNLSVTGSGIAMNLQPTVASYLLAPLRLREWLRLAKKPQRDILKEFDGHVNPGEMLLVLGRPGSGCSTLLKTLAGELFGLKVGEGSDIHYSGIPQREMIKHFRGEIAYNAEIERHFPHLTVKQTLEFAAAMRTPPNPLLGESRTEHVSRMAAVAMAVCGLTHVQNTRVGNEYVRGVSGGERKRVSIAEMILAFSPVGCWDNSTRGLDSATALSFIRTLRLSADLTGSAHAVAAYQASQSMYDTFDKVVVLYEGREVFFGPVNAAKEYFTTMGWLCPARQTTPDFLTSVSNPQERKARPGYEEKVPRTAAEFENYWQKSELRKTLLQEIATHEEKVLDTDAAHEFKVARRAVQSHHVPPSSPYTVSILSQINICTKRGFQRLWNEKVIRLTLVIGQGSMALIIGSAFFGMVQDTSSFFAKSSVIFSAVLLNALVAVTEINRLYDQRPIVEKQVSYAFYHPFTEALATVIADLPVQILTAVIFNVTLYFLGGLRREAAQFFIFFLFAFLTRLAMTGLFRSIGAATKTISQALAIAAVLVLAIVIYTGFTIPRPNMHPWLKWVSWINPIAYSFESMLVNEFHGQQFPCGSYVPAYPQLVGDTFICSVPGSVVGQYTVSGDAYMQSSFKYSYDHIWRNLGILIGFLAFFMVTYLGITEINSKSTSKGEVLLFRRGHVPAYIENGLRKSDQESSGTGAPVLEKDTSEEKDVQAIEPQTAIFTWRDVNYDIPVKEGTRRLLDHVSGWVKPGTLTALMGVSGAGKTTLLDVLAQRTSIGVITGDIFVDGKALDASFQRKTGYVQQQDLHLETSTVREALRFSAVLRQPKSVSREEKYKYVEEVIKMLNMEDFAEAVVGVLGEGLNVEQRKLLTIGVELAAKPALLFFLDEPTSGLDSQSSWSILRFLRKLADHGQAVLSTIHQPSAMLFQEFDRLLFLTTGGRPVYFGEIGSNSETLVNYFEKHGARHCSESENVAEYILEIVGPEAAAQGHLDWVDIWRSSDENKAMLEELDRINIERSNATDQNQTRTVAGKDDDISQFAMPVRTQIYYNTIRAFQQYWRTPGYIWHKLALGIASALFIGFSFWQSNSSQQGLQNVLFSVFMLTAIFTALIQQIIPRFVIQRSLYEVRERPSKTYSFVAFLLANVIVEIPYQALLGLMAYASYFYSVFGIQSSERQGLVMLFCIQFFVYASTFSQMVIAALPDAETAGIIATLMFAMCVIFNGVLQPPDALPGFWMFMYRVSPFTYIIDGIVGTALHGRRVVCASNELSVFDPPPNMTCGQYLEPYLERAPGTLTNPSATSGCSYCQLTVADQYLVPRGIEWSLRWRNFGLVWAYVVFDLVMIPILYYTFRMKKWGGKVSVGKGGVQHHKHQREHEHEQQGPKQQDQKRERREKPPLQNQFFGWLKTMGKWCHTIVTGREHKVPFHKRAENARFL</sequence>
<dbReference type="CDD" id="cd03232">
    <property type="entry name" value="ABCG_PDR_domain2"/>
    <property type="match status" value="1"/>
</dbReference>
<dbReference type="InterPro" id="IPR003593">
    <property type="entry name" value="AAA+_ATPase"/>
</dbReference>
<dbReference type="STRING" id="215243.A0A0D2D399"/>
<dbReference type="Pfam" id="PF00005">
    <property type="entry name" value="ABC_tran"/>
    <property type="match status" value="2"/>
</dbReference>
<evidence type="ECO:0000256" key="5">
    <source>
        <dbReference type="ARBA" id="ARBA00022741"/>
    </source>
</evidence>
<dbReference type="InterPro" id="IPR013525">
    <property type="entry name" value="ABC2_TM"/>
</dbReference>
<feature type="region of interest" description="Disordered" evidence="9">
    <location>
        <begin position="1"/>
        <end position="33"/>
    </location>
</feature>
<dbReference type="Pfam" id="PF01061">
    <property type="entry name" value="ABC2_membrane"/>
    <property type="match status" value="2"/>
</dbReference>
<feature type="transmembrane region" description="Helical" evidence="10">
    <location>
        <begin position="500"/>
        <end position="524"/>
    </location>
</feature>
<protein>
    <recommendedName>
        <fullName evidence="11">ABC transporter domain-containing protein</fullName>
    </recommendedName>
</protein>
<evidence type="ECO:0000313" key="13">
    <source>
        <dbReference type="Proteomes" id="UP000053342"/>
    </source>
</evidence>
<feature type="transmembrane region" description="Helical" evidence="10">
    <location>
        <begin position="642"/>
        <end position="662"/>
    </location>
</feature>
<dbReference type="VEuPathDB" id="FungiDB:PV06_09764"/>
<dbReference type="InterPro" id="IPR017871">
    <property type="entry name" value="ABC_transporter-like_CS"/>
</dbReference>
<organism evidence="12 13">
    <name type="scientific">Exophiala oligosperma</name>
    <dbReference type="NCBI Taxonomy" id="215243"/>
    <lineage>
        <taxon>Eukaryota</taxon>
        <taxon>Fungi</taxon>
        <taxon>Dikarya</taxon>
        <taxon>Ascomycota</taxon>
        <taxon>Pezizomycotina</taxon>
        <taxon>Eurotiomycetes</taxon>
        <taxon>Chaetothyriomycetidae</taxon>
        <taxon>Chaetothyriales</taxon>
        <taxon>Herpotrichiellaceae</taxon>
        <taxon>Exophiala</taxon>
    </lineage>
</organism>
<dbReference type="PANTHER" id="PTHR19241">
    <property type="entry name" value="ATP-BINDING CASSETTE TRANSPORTER"/>
    <property type="match status" value="1"/>
</dbReference>
<feature type="transmembrane region" description="Helical" evidence="10">
    <location>
        <begin position="536"/>
        <end position="556"/>
    </location>
</feature>
<dbReference type="GeneID" id="27361838"/>
<accession>A0A0D2D399</accession>
<keyword evidence="8 10" id="KW-0472">Membrane</keyword>
<feature type="transmembrane region" description="Helical" evidence="10">
    <location>
        <begin position="609"/>
        <end position="630"/>
    </location>
</feature>
<dbReference type="Proteomes" id="UP000053342">
    <property type="component" value="Unassembled WGS sequence"/>
</dbReference>
<name>A0A0D2D399_9EURO</name>
<dbReference type="InterPro" id="IPR010929">
    <property type="entry name" value="PDR_CDR_ABC"/>
</dbReference>
<reference evidence="12 13" key="1">
    <citation type="submission" date="2015-01" db="EMBL/GenBank/DDBJ databases">
        <title>The Genome Sequence of Exophiala oligosperma CBS72588.</title>
        <authorList>
            <consortium name="The Broad Institute Genomics Platform"/>
            <person name="Cuomo C."/>
            <person name="de Hoog S."/>
            <person name="Gorbushina A."/>
            <person name="Stielow B."/>
            <person name="Teixiera M."/>
            <person name="Abouelleil A."/>
            <person name="Chapman S.B."/>
            <person name="Priest M."/>
            <person name="Young S.K."/>
            <person name="Wortman J."/>
            <person name="Nusbaum C."/>
            <person name="Birren B."/>
        </authorList>
    </citation>
    <scope>NUCLEOTIDE SEQUENCE [LARGE SCALE GENOMIC DNA]</scope>
    <source>
        <strain evidence="12 13">CBS 72588</strain>
    </source>
</reference>
<evidence type="ECO:0000256" key="4">
    <source>
        <dbReference type="ARBA" id="ARBA00022692"/>
    </source>
</evidence>
<feature type="transmembrane region" description="Helical" evidence="10">
    <location>
        <begin position="1244"/>
        <end position="1274"/>
    </location>
</feature>
<dbReference type="GO" id="GO:0016887">
    <property type="term" value="F:ATP hydrolysis activity"/>
    <property type="evidence" value="ECO:0007669"/>
    <property type="project" value="InterPro"/>
</dbReference>
<evidence type="ECO:0000256" key="9">
    <source>
        <dbReference type="SAM" id="MobiDB-lite"/>
    </source>
</evidence>
<feature type="transmembrane region" description="Helical" evidence="10">
    <location>
        <begin position="1286"/>
        <end position="1309"/>
    </location>
</feature>
<evidence type="ECO:0000313" key="12">
    <source>
        <dbReference type="EMBL" id="KIW37773.1"/>
    </source>
</evidence>
<keyword evidence="5" id="KW-0547">Nucleotide-binding</keyword>
<evidence type="ECO:0000256" key="10">
    <source>
        <dbReference type="SAM" id="Phobius"/>
    </source>
</evidence>
<keyword evidence="7 10" id="KW-1133">Transmembrane helix</keyword>
<dbReference type="Gene3D" id="3.40.50.300">
    <property type="entry name" value="P-loop containing nucleotide triphosphate hydrolases"/>
    <property type="match status" value="2"/>
</dbReference>
<dbReference type="RefSeq" id="XP_016257989.1">
    <property type="nucleotide sequence ID" value="XM_016411235.1"/>
</dbReference>
<feature type="region of interest" description="Disordered" evidence="9">
    <location>
        <begin position="1471"/>
        <end position="1503"/>
    </location>
</feature>
<feature type="compositionally biased region" description="Basic and acidic residues" evidence="9">
    <location>
        <begin position="810"/>
        <end position="819"/>
    </location>
</feature>